<organism evidence="4 5">
    <name type="scientific">Mycena sanguinolenta</name>
    <dbReference type="NCBI Taxonomy" id="230812"/>
    <lineage>
        <taxon>Eukaryota</taxon>
        <taxon>Fungi</taxon>
        <taxon>Dikarya</taxon>
        <taxon>Basidiomycota</taxon>
        <taxon>Agaricomycotina</taxon>
        <taxon>Agaricomycetes</taxon>
        <taxon>Agaricomycetidae</taxon>
        <taxon>Agaricales</taxon>
        <taxon>Marasmiineae</taxon>
        <taxon>Mycenaceae</taxon>
        <taxon>Mycena</taxon>
    </lineage>
</organism>
<dbReference type="GO" id="GO:0008270">
    <property type="term" value="F:zinc ion binding"/>
    <property type="evidence" value="ECO:0007669"/>
    <property type="project" value="UniProtKB-KW"/>
</dbReference>
<feature type="compositionally biased region" description="Basic and acidic residues" evidence="2">
    <location>
        <begin position="1277"/>
        <end position="1286"/>
    </location>
</feature>
<dbReference type="Pfam" id="PF10551">
    <property type="entry name" value="MULE"/>
    <property type="match status" value="1"/>
</dbReference>
<dbReference type="InterPro" id="IPR018289">
    <property type="entry name" value="MULE_transposase_dom"/>
</dbReference>
<feature type="region of interest" description="Disordered" evidence="2">
    <location>
        <begin position="1230"/>
        <end position="1295"/>
    </location>
</feature>
<gene>
    <name evidence="4" type="ORF">MSAN_00497200</name>
</gene>
<evidence type="ECO:0000313" key="5">
    <source>
        <dbReference type="Proteomes" id="UP000623467"/>
    </source>
</evidence>
<reference evidence="4" key="1">
    <citation type="submission" date="2020-05" db="EMBL/GenBank/DDBJ databases">
        <title>Mycena genomes resolve the evolution of fungal bioluminescence.</title>
        <authorList>
            <person name="Tsai I.J."/>
        </authorList>
    </citation>
    <scope>NUCLEOTIDE SEQUENCE</scope>
    <source>
        <strain evidence="4">160909Yilan</strain>
    </source>
</reference>
<dbReference type="InterPro" id="IPR007527">
    <property type="entry name" value="Znf_SWIM"/>
</dbReference>
<keyword evidence="1" id="KW-0863">Zinc-finger</keyword>
<dbReference type="EMBL" id="JACAZH010000003">
    <property type="protein sequence ID" value="KAF7372909.1"/>
    <property type="molecule type" value="Genomic_DNA"/>
</dbReference>
<proteinExistence type="predicted"/>
<comment type="caution">
    <text evidence="4">The sequence shown here is derived from an EMBL/GenBank/DDBJ whole genome shotgun (WGS) entry which is preliminary data.</text>
</comment>
<feature type="compositionally biased region" description="Basic and acidic residues" evidence="2">
    <location>
        <begin position="1230"/>
        <end position="1241"/>
    </location>
</feature>
<evidence type="ECO:0000256" key="1">
    <source>
        <dbReference type="PROSITE-ProRule" id="PRU00325"/>
    </source>
</evidence>
<keyword evidence="5" id="KW-1185">Reference proteome</keyword>
<name>A0A8H7DEW7_9AGAR</name>
<evidence type="ECO:0000259" key="3">
    <source>
        <dbReference type="PROSITE" id="PS50966"/>
    </source>
</evidence>
<keyword evidence="1" id="KW-0862">Zinc</keyword>
<dbReference type="PANTHER" id="PTHR47718:SF6">
    <property type="entry name" value="PROTEIN FAR1-RELATED SEQUENCE"/>
    <property type="match status" value="1"/>
</dbReference>
<protein>
    <recommendedName>
        <fullName evidence="3">SWIM-type domain-containing protein</fullName>
    </recommendedName>
</protein>
<dbReference type="PANTHER" id="PTHR47718">
    <property type="entry name" value="OS01G0519700 PROTEIN"/>
    <property type="match status" value="1"/>
</dbReference>
<accession>A0A8H7DEW7</accession>
<feature type="region of interest" description="Disordered" evidence="2">
    <location>
        <begin position="509"/>
        <end position="532"/>
    </location>
</feature>
<feature type="domain" description="SWIM-type" evidence="3">
    <location>
        <begin position="1082"/>
        <end position="1116"/>
    </location>
</feature>
<sequence length="1316" mass="147946">MSFSEYATPVATLKYSSQYFASLTFARTEELDYPTIATSSIIERWCFSSDISFTAAGTVIQPGEKIPPIKDLYPIMRDMEKAFADGARSVSVVLNVDGQRQNFLFQFSKIRLFVAINNNYLAVLGACNVLEHIIAHNLLSSTALDQFRGLRIFAPIVGFEITDFPLWKLACLLGETWLEEDVVNALLELAYLRETMDSMTDPSHILLPTSFSNDISYLFQNDPKFYSANLHLICSRLRTIPSPTISFVVWRGNHFSGYHYKASLPVDLHHGDSMGRPAQDDILPSFQWLLEHTGHQAPRRILENGITARQGPQSGSCGIAAVDYVTLGCAATAPWTDEASPAFRNKSLQDLIIYHLTCVVHDSPVTDWLIPCLVSPASAAQLDIADDGPVGFNDFNLHRPARYHPIHLFSKNVMTEPPVALAALPKLPLQRIPPLPKLAGLAVDPAVIVLDSDSDDDSDDSIIDLTRSSPAIKQETIDLTRTSPPLLTAGTIILQDPDEDLDDIVVSGPRPLGSASSIQPKPEPLSDISNSQRPPLEIIGDINIGKTYNSFEEGQADIYALEARRGHIWRIAQTKKVNDAAKRITLRCNHYYRHAPTHLQTIDPSDHRRGKSIKTDCMAHVNLSRSAADGTWHVSLTDWKHNHPPQVPSGGSIPRPPTQAQRDLVNKFANSTSSNFSRSQVGKILQETFPDHLLEPGQISNLLNTARSEARRDIERLGGDAASVLDSLTKKADTEHGWRYSVRLNNDQVLIGIFWQSPVQVDLAKRFYDILLNDDTYNRNQYGYPLDIGIVIDNFGKSRNAWYALHEKEDTETHVWVLQEHLKAAGREPVVFGSDKHGSLIAAASRVIPTSLHIYCLNHLNTNVAHNLRPKLGSEWTAFQKDFWTTYRAVSPDEFERLWKHLTSTYPAAQQYLDAELYTCRQRWAWAWIGSTFTAGVRTSGRVEAENGVNKTIGGPKKSLLQLFKGLNDRTNGQTQNDLIRQRQSSRRHHVSNLESLFLSIIEILQVVQLPSGSRDWATYSFQVEQEVGFSSQESDTHMINPFEDDKAYISAKWLINLIRQRGLQVKHLIRVLHRATGAAHYVVLLKDGRYLCDCCMDANLGLVCRHFFVLWITIQDLPFHLSLIRARWYQDPAIDLQTLPAVTKQHTIQPESVRLDLRPIPPPDFGLTLPRTLAKDLTFTSQDSGNPTETLPAREVFHEIQAAIRPLVTHAQTREQVDDLLQSLDRIRHETSEHSSRQTIRDPPAVWHKGRPRTQRLTGATEGRPLGGGGQGSKRRRDELEKENIGEQPQKKTRRKCALCHQEGHNRTTCILNRM</sequence>
<evidence type="ECO:0000256" key="2">
    <source>
        <dbReference type="SAM" id="MobiDB-lite"/>
    </source>
</evidence>
<keyword evidence="1" id="KW-0479">Metal-binding</keyword>
<dbReference type="OrthoDB" id="3032185at2759"/>
<evidence type="ECO:0000313" key="4">
    <source>
        <dbReference type="EMBL" id="KAF7372909.1"/>
    </source>
</evidence>
<dbReference type="Proteomes" id="UP000623467">
    <property type="component" value="Unassembled WGS sequence"/>
</dbReference>
<dbReference type="PROSITE" id="PS50966">
    <property type="entry name" value="ZF_SWIM"/>
    <property type="match status" value="1"/>
</dbReference>